<dbReference type="RefSeq" id="XP_040705207.1">
    <property type="nucleotide sequence ID" value="XM_040840569.1"/>
</dbReference>
<evidence type="ECO:0000256" key="1">
    <source>
        <dbReference type="SAM" id="MobiDB-lite"/>
    </source>
</evidence>
<keyword evidence="2" id="KW-1133">Transmembrane helix</keyword>
<dbReference type="AlphaFoldDB" id="A0A1L9TPQ0"/>
<evidence type="ECO:0000256" key="2">
    <source>
        <dbReference type="SAM" id="Phobius"/>
    </source>
</evidence>
<feature type="region of interest" description="Disordered" evidence="1">
    <location>
        <begin position="269"/>
        <end position="303"/>
    </location>
</feature>
<sequence>MSLSVVQALLCLMLPLVMAVSLTGPTPTHTSIHSTRLPPPWSQTTPPPSMTLRRREYTTSSHGLGGIYGSSTCGWPEGNASAVPDGCPSGTCVYHPSDTKYPDMVACCTSGTSCGFFTTCVPGTELVKTPAILETQGAFTLPCGFDDIPECVTHYYPQVNASNYLCGKTAAEYTFFTTGRLTTTSSTVNILSLSLSTVDMDFVNSFSSTEYFTDDNLPTSSTVLDPTNLPSSDSHTTNKGAIAGGVVGGVAGVALLAGAGFFLLKRRRSKQGPSGGGDDANNSSAAGEHKDKNIAEAGTKGPTEMDSVEAARLAEMQGSTPVGEMQGSDIREMPREMQGSDVREMAREMPDTQVKKDFAVELPADSEYSDKR</sequence>
<feature type="region of interest" description="Disordered" evidence="1">
    <location>
        <begin position="28"/>
        <end position="50"/>
    </location>
</feature>
<evidence type="ECO:0000313" key="5">
    <source>
        <dbReference type="Proteomes" id="UP000184356"/>
    </source>
</evidence>
<feature type="region of interest" description="Disordered" evidence="1">
    <location>
        <begin position="316"/>
        <end position="372"/>
    </location>
</feature>
<keyword evidence="2" id="KW-0472">Membrane</keyword>
<dbReference type="OrthoDB" id="5347452at2759"/>
<keyword evidence="5" id="KW-1185">Reference proteome</keyword>
<dbReference type="EMBL" id="KV878584">
    <property type="protein sequence ID" value="OJJ61401.1"/>
    <property type="molecule type" value="Genomic_DNA"/>
</dbReference>
<feature type="chain" id="PRO_5009887656" description="Gram-positive cocci surface proteins LPxTG domain-containing protein" evidence="3">
    <location>
        <begin position="20"/>
        <end position="372"/>
    </location>
</feature>
<feature type="transmembrane region" description="Helical" evidence="2">
    <location>
        <begin position="241"/>
        <end position="264"/>
    </location>
</feature>
<dbReference type="Gene3D" id="1.20.5.510">
    <property type="entry name" value="Single helix bin"/>
    <property type="match status" value="1"/>
</dbReference>
<dbReference type="STRING" id="1036612.A0A1L9TPQ0"/>
<feature type="compositionally biased region" description="Basic and acidic residues" evidence="1">
    <location>
        <begin position="341"/>
        <end position="359"/>
    </location>
</feature>
<keyword evidence="2" id="KW-0812">Transmembrane</keyword>
<feature type="signal peptide" evidence="3">
    <location>
        <begin position="1"/>
        <end position="19"/>
    </location>
</feature>
<keyword evidence="3" id="KW-0732">Signal</keyword>
<name>A0A1L9TPQ0_9EURO</name>
<accession>A0A1L9TPQ0</accession>
<dbReference type="Proteomes" id="UP000184356">
    <property type="component" value="Unassembled WGS sequence"/>
</dbReference>
<gene>
    <name evidence="4" type="ORF">ASPSYDRAFT_130969</name>
</gene>
<feature type="compositionally biased region" description="Pro residues" evidence="1">
    <location>
        <begin position="37"/>
        <end position="49"/>
    </location>
</feature>
<evidence type="ECO:0008006" key="6">
    <source>
        <dbReference type="Google" id="ProtNLM"/>
    </source>
</evidence>
<evidence type="ECO:0000256" key="3">
    <source>
        <dbReference type="SAM" id="SignalP"/>
    </source>
</evidence>
<proteinExistence type="predicted"/>
<organism evidence="4 5">
    <name type="scientific">Aspergillus sydowii CBS 593.65</name>
    <dbReference type="NCBI Taxonomy" id="1036612"/>
    <lineage>
        <taxon>Eukaryota</taxon>
        <taxon>Fungi</taxon>
        <taxon>Dikarya</taxon>
        <taxon>Ascomycota</taxon>
        <taxon>Pezizomycotina</taxon>
        <taxon>Eurotiomycetes</taxon>
        <taxon>Eurotiomycetidae</taxon>
        <taxon>Eurotiales</taxon>
        <taxon>Aspergillaceae</taxon>
        <taxon>Aspergillus</taxon>
        <taxon>Aspergillus subgen. Nidulantes</taxon>
    </lineage>
</organism>
<protein>
    <recommendedName>
        <fullName evidence="6">Gram-positive cocci surface proteins LPxTG domain-containing protein</fullName>
    </recommendedName>
</protein>
<evidence type="ECO:0000313" key="4">
    <source>
        <dbReference type="EMBL" id="OJJ61401.1"/>
    </source>
</evidence>
<dbReference type="GeneID" id="63756642"/>
<reference evidence="5" key="1">
    <citation type="journal article" date="2017" name="Genome Biol.">
        <title>Comparative genomics reveals high biological diversity and specific adaptations in the industrially and medically important fungal genus Aspergillus.</title>
        <authorList>
            <person name="de Vries R.P."/>
            <person name="Riley R."/>
            <person name="Wiebenga A."/>
            <person name="Aguilar-Osorio G."/>
            <person name="Amillis S."/>
            <person name="Uchima C.A."/>
            <person name="Anderluh G."/>
            <person name="Asadollahi M."/>
            <person name="Askin M."/>
            <person name="Barry K."/>
            <person name="Battaglia E."/>
            <person name="Bayram O."/>
            <person name="Benocci T."/>
            <person name="Braus-Stromeyer S.A."/>
            <person name="Caldana C."/>
            <person name="Canovas D."/>
            <person name="Cerqueira G.C."/>
            <person name="Chen F."/>
            <person name="Chen W."/>
            <person name="Choi C."/>
            <person name="Clum A."/>
            <person name="Dos Santos R.A."/>
            <person name="Damasio A.R."/>
            <person name="Diallinas G."/>
            <person name="Emri T."/>
            <person name="Fekete E."/>
            <person name="Flipphi M."/>
            <person name="Freyberg S."/>
            <person name="Gallo A."/>
            <person name="Gournas C."/>
            <person name="Habgood R."/>
            <person name="Hainaut M."/>
            <person name="Harispe M.L."/>
            <person name="Henrissat B."/>
            <person name="Hilden K.S."/>
            <person name="Hope R."/>
            <person name="Hossain A."/>
            <person name="Karabika E."/>
            <person name="Karaffa L."/>
            <person name="Karanyi Z."/>
            <person name="Krasevec N."/>
            <person name="Kuo A."/>
            <person name="Kusch H."/>
            <person name="LaButti K."/>
            <person name="Lagendijk E.L."/>
            <person name="Lapidus A."/>
            <person name="Levasseur A."/>
            <person name="Lindquist E."/>
            <person name="Lipzen A."/>
            <person name="Logrieco A.F."/>
            <person name="MacCabe A."/>
            <person name="Maekelae M.R."/>
            <person name="Malavazi I."/>
            <person name="Melin P."/>
            <person name="Meyer V."/>
            <person name="Mielnichuk N."/>
            <person name="Miskei M."/>
            <person name="Molnar A.P."/>
            <person name="Mule G."/>
            <person name="Ngan C.Y."/>
            <person name="Orejas M."/>
            <person name="Orosz E."/>
            <person name="Ouedraogo J.P."/>
            <person name="Overkamp K.M."/>
            <person name="Park H.-S."/>
            <person name="Perrone G."/>
            <person name="Piumi F."/>
            <person name="Punt P.J."/>
            <person name="Ram A.F."/>
            <person name="Ramon A."/>
            <person name="Rauscher S."/>
            <person name="Record E."/>
            <person name="Riano-Pachon D.M."/>
            <person name="Robert V."/>
            <person name="Roehrig J."/>
            <person name="Ruller R."/>
            <person name="Salamov A."/>
            <person name="Salih N.S."/>
            <person name="Samson R.A."/>
            <person name="Sandor E."/>
            <person name="Sanguinetti M."/>
            <person name="Schuetze T."/>
            <person name="Sepcic K."/>
            <person name="Shelest E."/>
            <person name="Sherlock G."/>
            <person name="Sophianopoulou V."/>
            <person name="Squina F.M."/>
            <person name="Sun H."/>
            <person name="Susca A."/>
            <person name="Todd R.B."/>
            <person name="Tsang A."/>
            <person name="Unkles S.E."/>
            <person name="van de Wiele N."/>
            <person name="van Rossen-Uffink D."/>
            <person name="Oliveira J.V."/>
            <person name="Vesth T.C."/>
            <person name="Visser J."/>
            <person name="Yu J.-H."/>
            <person name="Zhou M."/>
            <person name="Andersen M.R."/>
            <person name="Archer D.B."/>
            <person name="Baker S.E."/>
            <person name="Benoit I."/>
            <person name="Brakhage A.A."/>
            <person name="Braus G.H."/>
            <person name="Fischer R."/>
            <person name="Frisvad J.C."/>
            <person name="Goldman G.H."/>
            <person name="Houbraken J."/>
            <person name="Oakley B."/>
            <person name="Pocsi I."/>
            <person name="Scazzocchio C."/>
            <person name="Seiboth B."/>
            <person name="vanKuyk P.A."/>
            <person name="Wortman J."/>
            <person name="Dyer P.S."/>
            <person name="Grigoriev I.V."/>
        </authorList>
    </citation>
    <scope>NUCLEOTIDE SEQUENCE [LARGE SCALE GENOMIC DNA]</scope>
    <source>
        <strain evidence="5">CBS 593.65</strain>
    </source>
</reference>
<dbReference type="VEuPathDB" id="FungiDB:ASPSYDRAFT_130969"/>